<protein>
    <submittedName>
        <fullName evidence="1">Uncharacterized protein</fullName>
    </submittedName>
</protein>
<sequence>MHLATFLLAQEFPSC</sequence>
<dbReference type="EMBL" id="GBRH01257104">
    <property type="protein sequence ID" value="JAD40791.1"/>
    <property type="molecule type" value="Transcribed_RNA"/>
</dbReference>
<organism evidence="1">
    <name type="scientific">Arundo donax</name>
    <name type="common">Giant reed</name>
    <name type="synonym">Donax arundinaceus</name>
    <dbReference type="NCBI Taxonomy" id="35708"/>
    <lineage>
        <taxon>Eukaryota</taxon>
        <taxon>Viridiplantae</taxon>
        <taxon>Streptophyta</taxon>
        <taxon>Embryophyta</taxon>
        <taxon>Tracheophyta</taxon>
        <taxon>Spermatophyta</taxon>
        <taxon>Magnoliopsida</taxon>
        <taxon>Liliopsida</taxon>
        <taxon>Poales</taxon>
        <taxon>Poaceae</taxon>
        <taxon>PACMAD clade</taxon>
        <taxon>Arundinoideae</taxon>
        <taxon>Arundineae</taxon>
        <taxon>Arundo</taxon>
    </lineage>
</organism>
<accession>A0A0A8ZPR3</accession>
<reference evidence="1" key="2">
    <citation type="journal article" date="2015" name="Data Brief">
        <title>Shoot transcriptome of the giant reed, Arundo donax.</title>
        <authorList>
            <person name="Barrero R.A."/>
            <person name="Guerrero F.D."/>
            <person name="Moolhuijzen P."/>
            <person name="Goolsby J.A."/>
            <person name="Tidwell J."/>
            <person name="Bellgard S.E."/>
            <person name="Bellgard M.I."/>
        </authorList>
    </citation>
    <scope>NUCLEOTIDE SEQUENCE</scope>
    <source>
        <tissue evidence="1">Shoot tissue taken approximately 20 cm above the soil surface</tissue>
    </source>
</reference>
<name>A0A0A8ZPR3_ARUDO</name>
<reference evidence="1" key="1">
    <citation type="submission" date="2014-09" db="EMBL/GenBank/DDBJ databases">
        <authorList>
            <person name="Magalhaes I.L.F."/>
            <person name="Oliveira U."/>
            <person name="Santos F.R."/>
            <person name="Vidigal T.H.D.A."/>
            <person name="Brescovit A.D."/>
            <person name="Santos A.J."/>
        </authorList>
    </citation>
    <scope>NUCLEOTIDE SEQUENCE</scope>
    <source>
        <tissue evidence="1">Shoot tissue taken approximately 20 cm above the soil surface</tissue>
    </source>
</reference>
<evidence type="ECO:0000313" key="1">
    <source>
        <dbReference type="EMBL" id="JAD40791.1"/>
    </source>
</evidence>
<proteinExistence type="predicted"/>